<dbReference type="Proteomes" id="UP001141552">
    <property type="component" value="Unassembled WGS sequence"/>
</dbReference>
<keyword evidence="5" id="KW-1185">Reference proteome</keyword>
<keyword evidence="2" id="KW-0472">Membrane</keyword>
<organism evidence="4 5">
    <name type="scientific">Turnera subulata</name>
    <dbReference type="NCBI Taxonomy" id="218843"/>
    <lineage>
        <taxon>Eukaryota</taxon>
        <taxon>Viridiplantae</taxon>
        <taxon>Streptophyta</taxon>
        <taxon>Embryophyta</taxon>
        <taxon>Tracheophyta</taxon>
        <taxon>Spermatophyta</taxon>
        <taxon>Magnoliopsida</taxon>
        <taxon>eudicotyledons</taxon>
        <taxon>Gunneridae</taxon>
        <taxon>Pentapetalae</taxon>
        <taxon>rosids</taxon>
        <taxon>fabids</taxon>
        <taxon>Malpighiales</taxon>
        <taxon>Passifloraceae</taxon>
        <taxon>Turnera</taxon>
    </lineage>
</organism>
<proteinExistence type="predicted"/>
<feature type="region of interest" description="Disordered" evidence="1">
    <location>
        <begin position="1"/>
        <end position="39"/>
    </location>
</feature>
<dbReference type="PANTHER" id="PTHR31672:SF13">
    <property type="entry name" value="F-BOX PROTEIN CPR30-LIKE"/>
    <property type="match status" value="1"/>
</dbReference>
<dbReference type="SMART" id="SM00256">
    <property type="entry name" value="FBOX"/>
    <property type="match status" value="1"/>
</dbReference>
<dbReference type="Pfam" id="PF00646">
    <property type="entry name" value="F-box"/>
    <property type="match status" value="1"/>
</dbReference>
<gene>
    <name evidence="4" type="ORF">Tsubulata_006845</name>
</gene>
<comment type="caution">
    <text evidence="4">The sequence shown here is derived from an EMBL/GenBank/DDBJ whole genome shotgun (WGS) entry which is preliminary data.</text>
</comment>
<keyword evidence="2" id="KW-0812">Transmembrane</keyword>
<dbReference type="InterPro" id="IPR036047">
    <property type="entry name" value="F-box-like_dom_sf"/>
</dbReference>
<dbReference type="Pfam" id="PF07734">
    <property type="entry name" value="FBA_1"/>
    <property type="match status" value="1"/>
</dbReference>
<feature type="domain" description="F-box" evidence="3">
    <location>
        <begin position="69"/>
        <end position="108"/>
    </location>
</feature>
<dbReference type="InterPro" id="IPR017451">
    <property type="entry name" value="F-box-assoc_interact_dom"/>
</dbReference>
<reference evidence="4" key="2">
    <citation type="journal article" date="2023" name="Plants (Basel)">
        <title>Annotation of the Turnera subulata (Passifloraceae) Draft Genome Reveals the S-Locus Evolved after the Divergence of Turneroideae from Passifloroideae in a Stepwise Manner.</title>
        <authorList>
            <person name="Henning P.M."/>
            <person name="Roalson E.H."/>
            <person name="Mir W."/>
            <person name="McCubbin A.G."/>
            <person name="Shore J.S."/>
        </authorList>
    </citation>
    <scope>NUCLEOTIDE SEQUENCE</scope>
    <source>
        <strain evidence="4">F60SS</strain>
    </source>
</reference>
<evidence type="ECO:0000313" key="4">
    <source>
        <dbReference type="EMBL" id="KAJ4846446.1"/>
    </source>
</evidence>
<dbReference type="SUPFAM" id="SSF81383">
    <property type="entry name" value="F-box domain"/>
    <property type="match status" value="1"/>
</dbReference>
<dbReference type="PANTHER" id="PTHR31672">
    <property type="entry name" value="BNACNNG10540D PROTEIN"/>
    <property type="match status" value="1"/>
</dbReference>
<accession>A0A9Q0GB31</accession>
<dbReference type="InterPro" id="IPR001810">
    <property type="entry name" value="F-box_dom"/>
</dbReference>
<sequence>MADRRSMLSSSSSKEQKREEGSDDTAAMEMKHNNTRAPDNRLLTDQAKPIDIEQLVISTNMAAPNRSYVPPDIVEEILDLLPSTSINRFRSVSKSLFSLLAIKFNVPKLLYHPYRIPSSSMYGIKSSDDQGLFIGVALSDYSGDVNNRGYMAPELSGQGGDGPKVEIFSLKTGSWKKLENPDEYFQYIEHLQRFKSIEETRYLEERNMGLFLNGALHWGWANSLRSAQKNNEIIAFGLDKERFYHVPNPPNQISPGSGSCYSVGVVGEYLTLLFKEGQKNYIVWVMKEYCNEASWVPFISYSSCGNVWDGGRVEFVCNFIPRSFKDGIYMMLQFAYVPFALGVCRVTALLSLTLCWQASEGSMKRILGYIEDDLVSTDFPENQQQPKKIVVLVDHAKPMERLVISTNMAAPNRSSLPPDIVEEILDLLPKKSLIDSGQSPSGCSLCWRPSSTYRDSYITPT</sequence>
<evidence type="ECO:0000256" key="1">
    <source>
        <dbReference type="SAM" id="MobiDB-lite"/>
    </source>
</evidence>
<keyword evidence="2" id="KW-1133">Transmembrane helix</keyword>
<dbReference type="OrthoDB" id="5319261at2759"/>
<dbReference type="NCBIfam" id="TIGR01640">
    <property type="entry name" value="F_box_assoc_1"/>
    <property type="match status" value="1"/>
</dbReference>
<dbReference type="AlphaFoldDB" id="A0A9Q0GB31"/>
<dbReference type="InterPro" id="IPR050796">
    <property type="entry name" value="SCF_F-box_component"/>
</dbReference>
<feature type="transmembrane region" description="Helical" evidence="2">
    <location>
        <begin position="334"/>
        <end position="356"/>
    </location>
</feature>
<dbReference type="EMBL" id="JAKUCV010001420">
    <property type="protein sequence ID" value="KAJ4846446.1"/>
    <property type="molecule type" value="Genomic_DNA"/>
</dbReference>
<reference evidence="4" key="1">
    <citation type="submission" date="2022-02" db="EMBL/GenBank/DDBJ databases">
        <authorList>
            <person name="Henning P.M."/>
            <person name="McCubbin A.G."/>
            <person name="Shore J.S."/>
        </authorList>
    </citation>
    <scope>NUCLEOTIDE SEQUENCE</scope>
    <source>
        <strain evidence="4">F60SS</strain>
        <tissue evidence="4">Leaves</tissue>
    </source>
</reference>
<evidence type="ECO:0000256" key="2">
    <source>
        <dbReference type="SAM" id="Phobius"/>
    </source>
</evidence>
<dbReference type="InterPro" id="IPR006527">
    <property type="entry name" value="F-box-assoc_dom_typ1"/>
</dbReference>
<protein>
    <recommendedName>
        <fullName evidence="3">F-box domain-containing protein</fullName>
    </recommendedName>
</protein>
<evidence type="ECO:0000313" key="5">
    <source>
        <dbReference type="Proteomes" id="UP001141552"/>
    </source>
</evidence>
<evidence type="ECO:0000259" key="3">
    <source>
        <dbReference type="SMART" id="SM00256"/>
    </source>
</evidence>
<name>A0A9Q0GB31_9ROSI</name>